<dbReference type="PANTHER" id="PTHR45138:SF9">
    <property type="entry name" value="DIGUANYLATE CYCLASE DGCM-RELATED"/>
    <property type="match status" value="1"/>
</dbReference>
<reference evidence="6" key="1">
    <citation type="submission" date="2016-10" db="EMBL/GenBank/DDBJ databases">
        <authorList>
            <person name="Varghese N."/>
            <person name="Submissions S."/>
        </authorList>
    </citation>
    <scope>NUCLEOTIDE SEQUENCE [LARGE SCALE GENOMIC DNA]</scope>
    <source>
        <strain evidence="6">DSM 25157</strain>
    </source>
</reference>
<evidence type="ECO:0000259" key="4">
    <source>
        <dbReference type="PROSITE" id="PS50887"/>
    </source>
</evidence>
<organism evidence="5 6">
    <name type="scientific">Acidovorax soli</name>
    <dbReference type="NCBI Taxonomy" id="592050"/>
    <lineage>
        <taxon>Bacteria</taxon>
        <taxon>Pseudomonadati</taxon>
        <taxon>Pseudomonadota</taxon>
        <taxon>Betaproteobacteria</taxon>
        <taxon>Burkholderiales</taxon>
        <taxon>Comamonadaceae</taxon>
        <taxon>Acidovorax</taxon>
    </lineage>
</organism>
<dbReference type="InterPro" id="IPR043128">
    <property type="entry name" value="Rev_trsase/Diguanyl_cyclase"/>
</dbReference>
<dbReference type="GO" id="GO:0052621">
    <property type="term" value="F:diguanylate cyclase activity"/>
    <property type="evidence" value="ECO:0007669"/>
    <property type="project" value="UniProtKB-EC"/>
</dbReference>
<dbReference type="InterPro" id="IPR029787">
    <property type="entry name" value="Nucleotide_cyclase"/>
</dbReference>
<dbReference type="CDD" id="cd01949">
    <property type="entry name" value="GGDEF"/>
    <property type="match status" value="1"/>
</dbReference>
<dbReference type="Proteomes" id="UP000199002">
    <property type="component" value="Unassembled WGS sequence"/>
</dbReference>
<feature type="transmembrane region" description="Helical" evidence="3">
    <location>
        <begin position="38"/>
        <end position="56"/>
    </location>
</feature>
<dbReference type="Gene3D" id="3.30.70.270">
    <property type="match status" value="1"/>
</dbReference>
<dbReference type="EMBL" id="FNQJ01000001">
    <property type="protein sequence ID" value="SDZ77403.1"/>
    <property type="molecule type" value="Genomic_DNA"/>
</dbReference>
<gene>
    <name evidence="5" type="ORF">SAMN05421875_101342</name>
</gene>
<feature type="transmembrane region" description="Helical" evidence="3">
    <location>
        <begin position="149"/>
        <end position="170"/>
    </location>
</feature>
<protein>
    <recommendedName>
        <fullName evidence="1">diguanylate cyclase</fullName>
        <ecNumber evidence="1">2.7.7.65</ecNumber>
    </recommendedName>
</protein>
<dbReference type="InterPro" id="IPR000160">
    <property type="entry name" value="GGDEF_dom"/>
</dbReference>
<dbReference type="SMART" id="SM00267">
    <property type="entry name" value="GGDEF"/>
    <property type="match status" value="1"/>
</dbReference>
<accession>A0A1H3VRG7</accession>
<dbReference type="FunFam" id="3.30.70.270:FF:000001">
    <property type="entry name" value="Diguanylate cyclase domain protein"/>
    <property type="match status" value="1"/>
</dbReference>
<dbReference type="NCBIfam" id="TIGR00254">
    <property type="entry name" value="GGDEF"/>
    <property type="match status" value="1"/>
</dbReference>
<evidence type="ECO:0000256" key="1">
    <source>
        <dbReference type="ARBA" id="ARBA00012528"/>
    </source>
</evidence>
<evidence type="ECO:0000313" key="6">
    <source>
        <dbReference type="Proteomes" id="UP000199002"/>
    </source>
</evidence>
<evidence type="ECO:0000313" key="5">
    <source>
        <dbReference type="EMBL" id="SDZ77403.1"/>
    </source>
</evidence>
<keyword evidence="3" id="KW-0472">Membrane</keyword>
<feature type="transmembrane region" description="Helical" evidence="3">
    <location>
        <begin position="182"/>
        <end position="201"/>
    </location>
</feature>
<keyword evidence="6" id="KW-1185">Reference proteome</keyword>
<dbReference type="Pfam" id="PF00990">
    <property type="entry name" value="GGDEF"/>
    <property type="match status" value="1"/>
</dbReference>
<feature type="transmembrane region" description="Helical" evidence="3">
    <location>
        <begin position="68"/>
        <end position="86"/>
    </location>
</feature>
<dbReference type="PANTHER" id="PTHR45138">
    <property type="entry name" value="REGULATORY COMPONENTS OF SENSORY TRANSDUCTION SYSTEM"/>
    <property type="match status" value="1"/>
</dbReference>
<name>A0A1H3VRG7_9BURK</name>
<dbReference type="InterPro" id="IPR050469">
    <property type="entry name" value="Diguanylate_Cyclase"/>
</dbReference>
<dbReference type="STRING" id="592050.SAMN05421875_101342"/>
<keyword evidence="3" id="KW-0812">Transmembrane</keyword>
<evidence type="ECO:0000256" key="2">
    <source>
        <dbReference type="ARBA" id="ARBA00034247"/>
    </source>
</evidence>
<dbReference type="SUPFAM" id="SSF55073">
    <property type="entry name" value="Nucleotide cyclase"/>
    <property type="match status" value="1"/>
</dbReference>
<evidence type="ECO:0000256" key="3">
    <source>
        <dbReference type="SAM" id="Phobius"/>
    </source>
</evidence>
<dbReference type="PROSITE" id="PS50887">
    <property type="entry name" value="GGDEF"/>
    <property type="match status" value="1"/>
</dbReference>
<feature type="transmembrane region" description="Helical" evidence="3">
    <location>
        <begin position="125"/>
        <end position="143"/>
    </location>
</feature>
<sequence length="418" mass="45162">MRIFWRAFPAGSQHTADSSGRCAHSPQPFPSSVHSPTLVIVAGILAALVTTVLYAVWHFNKGIPGLRLWTLSFLSASVFCAILLVRDHTPEVLSVVLTQASISVAAYLCLLASRAYMGRHPLPHGYVVMVIAAVTALAVYFTVVQPHLGIRFALAGSVSGVCFLLTGHTLARGGFRNVPARYLFALVAGLHGLFLFLRPLLFRLATPEGGGGAGTGMVALLSQFVVLEATLALVMMAFGTLMLTNEYITSELRHLAEMDPLTNVFNRRAFLTLLDKAISSTRRTPSGLSVLAMDLDHFKKVNDTWGHKTGDDVLRHFVRLATGCLRKEDVMGRLGGEEFAIFLPNAGSEGTRAVAERLRAMVASQPVLTERGPIGLTVSIGATQYLPGDSSDALLQRADEAMYLAKEHGRNRVEARAL</sequence>
<dbReference type="AlphaFoldDB" id="A0A1H3VRG7"/>
<comment type="catalytic activity">
    <reaction evidence="2">
        <text>2 GTP = 3',3'-c-di-GMP + 2 diphosphate</text>
        <dbReference type="Rhea" id="RHEA:24898"/>
        <dbReference type="ChEBI" id="CHEBI:33019"/>
        <dbReference type="ChEBI" id="CHEBI:37565"/>
        <dbReference type="ChEBI" id="CHEBI:58805"/>
        <dbReference type="EC" id="2.7.7.65"/>
    </reaction>
</comment>
<feature type="transmembrane region" description="Helical" evidence="3">
    <location>
        <begin position="92"/>
        <end position="113"/>
    </location>
</feature>
<keyword evidence="3" id="KW-1133">Transmembrane helix</keyword>
<proteinExistence type="predicted"/>
<feature type="transmembrane region" description="Helical" evidence="3">
    <location>
        <begin position="221"/>
        <end position="243"/>
    </location>
</feature>
<feature type="domain" description="GGDEF" evidence="4">
    <location>
        <begin position="286"/>
        <end position="418"/>
    </location>
</feature>
<dbReference type="EC" id="2.7.7.65" evidence="1"/>